<feature type="compositionally biased region" description="Low complexity" evidence="1">
    <location>
        <begin position="401"/>
        <end position="413"/>
    </location>
</feature>
<gene>
    <name evidence="2" type="ORF">BdWA1_001238</name>
</gene>
<evidence type="ECO:0000313" key="3">
    <source>
        <dbReference type="Proteomes" id="UP001214638"/>
    </source>
</evidence>
<protein>
    <submittedName>
        <fullName evidence="2">Uncharacterized protein</fullName>
    </submittedName>
</protein>
<dbReference type="EMBL" id="JALLKP010000001">
    <property type="protein sequence ID" value="KAK2198229.1"/>
    <property type="molecule type" value="Genomic_DNA"/>
</dbReference>
<keyword evidence="3" id="KW-1185">Reference proteome</keyword>
<name>A0AAD9PNX3_9APIC</name>
<feature type="region of interest" description="Disordered" evidence="1">
    <location>
        <begin position="401"/>
        <end position="447"/>
    </location>
</feature>
<evidence type="ECO:0000256" key="1">
    <source>
        <dbReference type="SAM" id="MobiDB-lite"/>
    </source>
</evidence>
<dbReference type="KEGG" id="bdw:94335536"/>
<proteinExistence type="predicted"/>
<feature type="region of interest" description="Disordered" evidence="1">
    <location>
        <begin position="113"/>
        <end position="205"/>
    </location>
</feature>
<feature type="compositionally biased region" description="Basic residues" evidence="1">
    <location>
        <begin position="618"/>
        <end position="634"/>
    </location>
</feature>
<evidence type="ECO:0000313" key="2">
    <source>
        <dbReference type="EMBL" id="KAK2198229.1"/>
    </source>
</evidence>
<dbReference type="RefSeq" id="XP_067805071.1">
    <property type="nucleotide sequence ID" value="XM_067946280.1"/>
</dbReference>
<comment type="caution">
    <text evidence="2">The sequence shown here is derived from an EMBL/GenBank/DDBJ whole genome shotgun (WGS) entry which is preliminary data.</text>
</comment>
<dbReference type="Proteomes" id="UP001214638">
    <property type="component" value="Unassembled WGS sequence"/>
</dbReference>
<dbReference type="AlphaFoldDB" id="A0AAD9PNX3"/>
<reference evidence="2" key="1">
    <citation type="journal article" date="2023" name="Nat. Microbiol.">
        <title>Babesia duncani multi-omics identifies virulence factors and drug targets.</title>
        <authorList>
            <person name="Singh P."/>
            <person name="Lonardi S."/>
            <person name="Liang Q."/>
            <person name="Vydyam P."/>
            <person name="Khabirova E."/>
            <person name="Fang T."/>
            <person name="Gihaz S."/>
            <person name="Thekkiniath J."/>
            <person name="Munshi M."/>
            <person name="Abel S."/>
            <person name="Ciampossin L."/>
            <person name="Batugedara G."/>
            <person name="Gupta M."/>
            <person name="Lu X.M."/>
            <person name="Lenz T."/>
            <person name="Chakravarty S."/>
            <person name="Cornillot E."/>
            <person name="Hu Y."/>
            <person name="Ma W."/>
            <person name="Gonzalez L.M."/>
            <person name="Sanchez S."/>
            <person name="Estrada K."/>
            <person name="Sanchez-Flores A."/>
            <person name="Montero E."/>
            <person name="Harb O.S."/>
            <person name="Le Roch K.G."/>
            <person name="Mamoun C.B."/>
        </authorList>
    </citation>
    <scope>NUCLEOTIDE SEQUENCE</scope>
    <source>
        <strain evidence="2">WA1</strain>
    </source>
</reference>
<dbReference type="GeneID" id="94335536"/>
<feature type="region of interest" description="Disordered" evidence="1">
    <location>
        <begin position="315"/>
        <end position="335"/>
    </location>
</feature>
<feature type="compositionally biased region" description="Polar residues" evidence="1">
    <location>
        <begin position="113"/>
        <end position="160"/>
    </location>
</feature>
<feature type="region of interest" description="Disordered" evidence="1">
    <location>
        <begin position="599"/>
        <end position="637"/>
    </location>
</feature>
<sequence>MHSFSRFTTTREPEISDQSTIRRYYVDSASVYRHPAVEAVIQEPSDALRVFVVARKQAGRSIRRYFNPLSSSYYNGVNFYGPSEGFGNDIFDHGVSSSDEDPEYFDEDIYSPTTTAHRSVSAPRATSESRSASAKRFTPQQYTTTSRARQSSPRTRLQSRLESDEAIAEPIRESQRRATPGRFYNRGKNKNSDIEPLEQVSPQEENDVPVEVVHGDEPFETIEDFNVEPLEEEIDNDPDQVLDPTPDVTESNSLGKRSITFERSALLNKKPRLANRNFNTFLTPNRVSPAGKVGNYLTGNIPDNALDQIMTKSKSATNGNRQTVAKPRGRPPGKRAAKDLMDINNQRITAFTKNASSLRGNGILISNKRKTPIARFGTLNDEDIPVSGRAPPIIRPLAISGSRRLGRTSGTSSIPERTSPKHRKHSSGNAATRHAVPGRSSPLPIEDLSSSTDIVLHQKPKKRVAPERSNISSASLLNSWYIAPKSRTKHPSIDGDELDALSQRCSRYPARSRLPPTQHWSSDYVNDGSSCVFLIGVSADEQNIANQAANASSDVMRTQNDKVLAIADQEAPDASLVLTRNRGRVEMMLIGDEHAQKKAKRVARSVNRPTTTRPKPQINKKRLEKKRAKPRVSNKHSTSDIDAILQTLYNDREKGIKYVSNRNQEMPTVYDSLVQVGERKIEYSSVAFPKERQWQSHDAVQYQYMHQTNRFRSVNVIIPPMQKLDFENVNTNYICGYIVQCQDATLHGPGINRPIKEKDIFLLPSFEQYIIINKANTEVKLVLSFVSV</sequence>
<organism evidence="2 3">
    <name type="scientific">Babesia duncani</name>
    <dbReference type="NCBI Taxonomy" id="323732"/>
    <lineage>
        <taxon>Eukaryota</taxon>
        <taxon>Sar</taxon>
        <taxon>Alveolata</taxon>
        <taxon>Apicomplexa</taxon>
        <taxon>Aconoidasida</taxon>
        <taxon>Piroplasmida</taxon>
        <taxon>Babesiidae</taxon>
        <taxon>Babesia</taxon>
    </lineage>
</organism>
<accession>A0AAD9PNX3</accession>